<name>K4A4W9_SETIT</name>
<feature type="compositionally biased region" description="Polar residues" evidence="18">
    <location>
        <begin position="1"/>
        <end position="11"/>
    </location>
</feature>
<evidence type="ECO:0000313" key="22">
    <source>
        <dbReference type="Proteomes" id="UP000004995"/>
    </source>
</evidence>
<sequence length="1330" mass="147997">MGAGRSKTTWPNPCWRHRPDVGRTPGGDAARSGESTKPPCRQRGTTLTAGPGLPLSPGRSRRVLRPSIAEPVVTSHSHSHSRSSTTSQFTQSSTQAEHQGMADQLISTAVHEELPENYVRPEAQRPRLHEVVSDAQIPVVDLADPDPAAVVASIGEACTTHGFFQVLNHGVPVELMVAMLAVAYEFFRLPAEEKAKLYSDDPGKKMRLSTSFNVRKETVHNWRDYLRLHCYPLEQYVPDWPANPPSFREIVSAYCREVRALGFRLYEAISASLGLEDDYVKRTLGEQEQHMAVNFYPRCPAPELTYGLPAHTDPNALTILLMDQQVAGLQVLNDGRWIAVNPRPNALVINIGDQLQALSNGRYKSVWHRAVLNSDRPWMSVASFLCPCNDVRIGPALSVLSPSIAEPVVTSTYVASLRGKHGARTRTRAAAQHHNSRRAALKPGIRAWRTSSSPRPCTRSCRRATSGRHTCTTRASLVHARHGPSYLDRQTAAMPAMDAHQAVTTGGGGTGGYVEFLGKVWGALAGLGKKLAKIVTDDPRRVVHSFKVGLALTLVSVLYYVHPIFNNWGLSTLWAVLITVAVVMDYTVGGTLIKGLNRATATLVAGLIAVGAHKVANLGGSKGEPIIILAIFVFLLATAATFTRFIPAVKAWYDYSVTIFILTFSMVAVSSYRVEELIRLAYQRSFTIFVGVATCLFTTMFVCPVWAGEDLHNLAAENLDKLAEFLEGLESECFGENAPGEDLESKPFLQVYKSVLDCKATEDSLANFAKWEPGHGNFYFRYPWGQYQNIGAVARQCASSMQTLASYIITLIKAQRPETNLELCSKVRTACGEMSLHSAKALRALSAAIQARTVPSPAMTHMTAAIRAAKGLKAELSQDEDLAKVMHVAGIASLLSEVVSQTKKITESVGNLAKVAGFKSPDENTDQKDVVIIIDDLKVNGPTSPLPASPPTKKPAVPRMVNTHKNAPSVDIDKFSNVLKKKASSSGEKYITHSAFPQKEKDQNLNFFASDDVPMDYEHGKPFLYQWEPLKGPWELMHGWIMNAMKQDIQAITAHVPTKVFLGVLPYQIVIDFEDLYRLYHRQHLDVNLISVWCLMQWREEELAHGRFKVAYLDPARISEPEHKLKMTETIKAQIEAAETQAEKNAIKIKAHRDEMHKVSIYIAKVMQKKADKDYIMAPYCFDDHWICIIILHKLGEAVVLDSTSYHRDKYKDFIDIIQNAYQLYIPQDGVTKAMKIIYHRFCHKQPPGSVLCGYYVCEFIRNNGRYRTNPEDMPTIDSNYSKIEDKQIDNICTDMARFILHEICHEDGAFFDKDGVLMADECTNLRRWA</sequence>
<dbReference type="GO" id="GO:0008234">
    <property type="term" value="F:cysteine-type peptidase activity"/>
    <property type="evidence" value="ECO:0007669"/>
    <property type="project" value="InterPro"/>
</dbReference>
<evidence type="ECO:0000256" key="19">
    <source>
        <dbReference type="SAM" id="Phobius"/>
    </source>
</evidence>
<keyword evidence="6" id="KW-0813">Transport</keyword>
<dbReference type="GO" id="GO:0046872">
    <property type="term" value="F:metal ion binding"/>
    <property type="evidence" value="ECO:0007669"/>
    <property type="project" value="UniProtKB-KW"/>
</dbReference>
<dbReference type="Gramene" id="KQK92871">
    <property type="protein sequence ID" value="KQK92871"/>
    <property type="gene ID" value="SETIT_033923mg"/>
</dbReference>
<evidence type="ECO:0000256" key="16">
    <source>
        <dbReference type="ARBA" id="ARBA00023136"/>
    </source>
</evidence>
<comment type="similarity">
    <text evidence="4">Belongs to the aromatic acid exporter (TC 2.A.85) family.</text>
</comment>
<gene>
    <name evidence="21" type="primary">LOC101778942</name>
</gene>
<comment type="subcellular location">
    <subcellularLocation>
        <location evidence="2">Membrane</location>
        <topology evidence="2">Multi-pass membrane protein</topology>
    </subcellularLocation>
</comment>
<dbReference type="GO" id="GO:0009705">
    <property type="term" value="C:plant-type vacuole membrane"/>
    <property type="evidence" value="ECO:0000318"/>
    <property type="project" value="GO_Central"/>
</dbReference>
<feature type="transmembrane region" description="Helical" evidence="19">
    <location>
        <begin position="542"/>
        <end position="561"/>
    </location>
</feature>
<keyword evidence="13" id="KW-0560">Oxidoreductase</keyword>
<dbReference type="FunFam" id="2.60.120.330:FF:000007">
    <property type="entry name" value="Protein DMR6-like oxygenase 2"/>
    <property type="match status" value="1"/>
</dbReference>
<keyword evidence="12 19" id="KW-1133">Transmembrane helix</keyword>
<keyword evidence="16 19" id="KW-0472">Membrane</keyword>
<dbReference type="PANTHER" id="PTHR31086">
    <property type="entry name" value="ALUMINUM-ACTIVATED MALATE TRANSPORTER 10"/>
    <property type="match status" value="1"/>
</dbReference>
<evidence type="ECO:0000256" key="15">
    <source>
        <dbReference type="ARBA" id="ARBA00023065"/>
    </source>
</evidence>
<comment type="similarity">
    <text evidence="5">Belongs to the iron/ascorbate-dependent oxidoreductase family.</text>
</comment>
<evidence type="ECO:0000256" key="12">
    <source>
        <dbReference type="ARBA" id="ARBA00022989"/>
    </source>
</evidence>
<dbReference type="eggNOG" id="KOG4711">
    <property type="taxonomic scope" value="Eukaryota"/>
</dbReference>
<dbReference type="GO" id="GO:0015743">
    <property type="term" value="P:malate transport"/>
    <property type="evidence" value="ECO:0007669"/>
    <property type="project" value="InterPro"/>
</dbReference>
<feature type="transmembrane region" description="Helical" evidence="19">
    <location>
        <begin position="686"/>
        <end position="707"/>
    </location>
</feature>
<protein>
    <recommendedName>
        <fullName evidence="20">Fe2OG dioxygenase domain-containing protein</fullName>
    </recommendedName>
</protein>
<keyword evidence="17" id="KW-0407">Ion channel</keyword>
<dbReference type="Gene3D" id="3.40.395.10">
    <property type="entry name" value="Adenoviral Proteinase, Chain A"/>
    <property type="match status" value="1"/>
</dbReference>
<feature type="transmembrane region" description="Helical" evidence="19">
    <location>
        <begin position="599"/>
        <end position="619"/>
    </location>
</feature>
<dbReference type="InterPro" id="IPR027443">
    <property type="entry name" value="IPNS-like_sf"/>
</dbReference>
<dbReference type="SUPFAM" id="SSF54001">
    <property type="entry name" value="Cysteine proteinases"/>
    <property type="match status" value="1"/>
</dbReference>
<dbReference type="InterPro" id="IPR026992">
    <property type="entry name" value="DIOX_N"/>
</dbReference>
<feature type="compositionally biased region" description="Low complexity" evidence="18">
    <location>
        <begin position="82"/>
        <end position="95"/>
    </location>
</feature>
<reference evidence="21" key="2">
    <citation type="submission" date="2018-08" db="UniProtKB">
        <authorList>
            <consortium name="EnsemblPlants"/>
        </authorList>
    </citation>
    <scope>IDENTIFICATION</scope>
    <source>
        <strain evidence="21">Yugu1</strain>
    </source>
</reference>
<evidence type="ECO:0000256" key="4">
    <source>
        <dbReference type="ARBA" id="ARBA00007079"/>
    </source>
</evidence>
<dbReference type="GO" id="GO:0034220">
    <property type="term" value="P:monoatomic ion transmembrane transport"/>
    <property type="evidence" value="ECO:0007669"/>
    <property type="project" value="UniProtKB-KW"/>
</dbReference>
<evidence type="ECO:0000256" key="17">
    <source>
        <dbReference type="ARBA" id="ARBA00023303"/>
    </source>
</evidence>
<dbReference type="SUPFAM" id="SSF51197">
    <property type="entry name" value="Clavaminate synthase-like"/>
    <property type="match status" value="1"/>
</dbReference>
<dbReference type="eggNOG" id="KOG0143">
    <property type="taxonomic scope" value="Eukaryota"/>
</dbReference>
<keyword evidence="9" id="KW-0479">Metal-binding</keyword>
<dbReference type="InterPro" id="IPR044861">
    <property type="entry name" value="IPNS-like_FE2OG_OXY"/>
</dbReference>
<evidence type="ECO:0000256" key="18">
    <source>
        <dbReference type="SAM" id="MobiDB-lite"/>
    </source>
</evidence>
<dbReference type="InterPro" id="IPR020966">
    <property type="entry name" value="ALMT"/>
</dbReference>
<comment type="cofactor">
    <cofactor evidence="1">
        <name>L-ascorbate</name>
        <dbReference type="ChEBI" id="CHEBI:38290"/>
    </cofactor>
</comment>
<evidence type="ECO:0000256" key="11">
    <source>
        <dbReference type="ARBA" id="ARBA00022964"/>
    </source>
</evidence>
<dbReference type="Proteomes" id="UP000004995">
    <property type="component" value="Unassembled WGS sequence"/>
</dbReference>
<keyword evidence="8 19" id="KW-0812">Transmembrane</keyword>
<evidence type="ECO:0000259" key="20">
    <source>
        <dbReference type="PROSITE" id="PS51471"/>
    </source>
</evidence>
<evidence type="ECO:0000256" key="10">
    <source>
        <dbReference type="ARBA" id="ARBA00022801"/>
    </source>
</evidence>
<keyword evidence="11" id="KW-0223">Dioxygenase</keyword>
<keyword evidence="15" id="KW-0406">Ion transport</keyword>
<dbReference type="EMBL" id="AGNK02006143">
    <property type="status" value="NOT_ANNOTATED_CDS"/>
    <property type="molecule type" value="Genomic_DNA"/>
</dbReference>
<dbReference type="Pfam" id="PF14226">
    <property type="entry name" value="DIOX_N"/>
    <property type="match status" value="1"/>
</dbReference>
<accession>K4A4W9</accession>
<organism evidence="21 22">
    <name type="scientific">Setaria italica</name>
    <name type="common">Foxtail millet</name>
    <name type="synonym">Panicum italicum</name>
    <dbReference type="NCBI Taxonomy" id="4555"/>
    <lineage>
        <taxon>Eukaryota</taxon>
        <taxon>Viridiplantae</taxon>
        <taxon>Streptophyta</taxon>
        <taxon>Embryophyta</taxon>
        <taxon>Tracheophyta</taxon>
        <taxon>Spermatophyta</taxon>
        <taxon>Magnoliopsida</taxon>
        <taxon>Liliopsida</taxon>
        <taxon>Poales</taxon>
        <taxon>Poaceae</taxon>
        <taxon>PACMAD clade</taxon>
        <taxon>Panicoideae</taxon>
        <taxon>Panicodae</taxon>
        <taxon>Paniceae</taxon>
        <taxon>Cenchrinae</taxon>
        <taxon>Setaria</taxon>
    </lineage>
</organism>
<dbReference type="InterPro" id="IPR038765">
    <property type="entry name" value="Papain-like_cys_pep_sf"/>
</dbReference>
<evidence type="ECO:0000256" key="14">
    <source>
        <dbReference type="ARBA" id="ARBA00023004"/>
    </source>
</evidence>
<feature type="domain" description="Fe2OG dioxygenase" evidence="20">
    <location>
        <begin position="287"/>
        <end position="387"/>
    </location>
</feature>
<dbReference type="InterPro" id="IPR003653">
    <property type="entry name" value="Peptidase_C48_C"/>
</dbReference>
<reference evidence="22" key="1">
    <citation type="journal article" date="2012" name="Nat. Biotechnol.">
        <title>Reference genome sequence of the model plant Setaria.</title>
        <authorList>
            <person name="Bennetzen J.L."/>
            <person name="Schmutz J."/>
            <person name="Wang H."/>
            <person name="Percifield R."/>
            <person name="Hawkins J."/>
            <person name="Pontaroli A.C."/>
            <person name="Estep M."/>
            <person name="Feng L."/>
            <person name="Vaughn J.N."/>
            <person name="Grimwood J."/>
            <person name="Jenkins J."/>
            <person name="Barry K."/>
            <person name="Lindquist E."/>
            <person name="Hellsten U."/>
            <person name="Deshpande S."/>
            <person name="Wang X."/>
            <person name="Wu X."/>
            <person name="Mitros T."/>
            <person name="Triplett J."/>
            <person name="Yang X."/>
            <person name="Ye C.Y."/>
            <person name="Mauro-Herrera M."/>
            <person name="Wang L."/>
            <person name="Li P."/>
            <person name="Sharma M."/>
            <person name="Sharma R."/>
            <person name="Ronald P.C."/>
            <person name="Panaud O."/>
            <person name="Kellogg E.A."/>
            <person name="Brutnell T.P."/>
            <person name="Doust A.N."/>
            <person name="Tuskan G.A."/>
            <person name="Rokhsar D."/>
            <person name="Devos K.M."/>
        </authorList>
    </citation>
    <scope>NUCLEOTIDE SEQUENCE [LARGE SCALE GENOMIC DNA]</scope>
    <source>
        <strain evidence="22">cv. Yugu1</strain>
    </source>
</reference>
<dbReference type="GO" id="GO:0002229">
    <property type="term" value="P:defense response to oomycetes"/>
    <property type="evidence" value="ECO:0007669"/>
    <property type="project" value="UniProtKB-ARBA"/>
</dbReference>
<feature type="region of interest" description="Disordered" evidence="18">
    <location>
        <begin position="1"/>
        <end position="100"/>
    </location>
</feature>
<evidence type="ECO:0000256" key="7">
    <source>
        <dbReference type="ARBA" id="ARBA00022670"/>
    </source>
</evidence>
<keyword evidence="14" id="KW-0408">Iron</keyword>
<keyword evidence="22" id="KW-1185">Reference proteome</keyword>
<proteinExistence type="inferred from homology"/>
<evidence type="ECO:0000256" key="13">
    <source>
        <dbReference type="ARBA" id="ARBA00023002"/>
    </source>
</evidence>
<keyword evidence="10" id="KW-0378">Hydrolase</keyword>
<evidence type="ECO:0000256" key="9">
    <source>
        <dbReference type="ARBA" id="ARBA00022723"/>
    </source>
</evidence>
<feature type="transmembrane region" description="Helical" evidence="19">
    <location>
        <begin position="652"/>
        <end position="674"/>
    </location>
</feature>
<dbReference type="EnsemblPlants" id="KQK92871">
    <property type="protein sequence ID" value="KQK92871"/>
    <property type="gene ID" value="SETIT_033923mg"/>
</dbReference>
<dbReference type="InterPro" id="IPR005123">
    <property type="entry name" value="Oxoglu/Fe-dep_dioxygenase_dom"/>
</dbReference>
<keyword evidence="7" id="KW-0645">Protease</keyword>
<dbReference type="GO" id="GO:0006508">
    <property type="term" value="P:proteolysis"/>
    <property type="evidence" value="ECO:0007669"/>
    <property type="project" value="UniProtKB-KW"/>
</dbReference>
<dbReference type="PROSITE" id="PS51471">
    <property type="entry name" value="FE2OG_OXY"/>
    <property type="match status" value="1"/>
</dbReference>
<dbReference type="HOGENOM" id="CLU_005971_0_0_1"/>
<dbReference type="Pfam" id="PF03171">
    <property type="entry name" value="2OG-FeII_Oxy"/>
    <property type="match status" value="1"/>
</dbReference>
<feature type="transmembrane region" description="Helical" evidence="19">
    <location>
        <begin position="626"/>
        <end position="646"/>
    </location>
</feature>
<dbReference type="GO" id="GO:0051213">
    <property type="term" value="F:dioxygenase activity"/>
    <property type="evidence" value="ECO:0007669"/>
    <property type="project" value="UniProtKB-KW"/>
</dbReference>
<evidence type="ECO:0000256" key="2">
    <source>
        <dbReference type="ARBA" id="ARBA00004141"/>
    </source>
</evidence>
<evidence type="ECO:0000256" key="1">
    <source>
        <dbReference type="ARBA" id="ARBA00001961"/>
    </source>
</evidence>
<evidence type="ECO:0000313" key="21">
    <source>
        <dbReference type="EnsemblPlants" id="KQK92871"/>
    </source>
</evidence>
<dbReference type="Gene3D" id="2.60.120.330">
    <property type="entry name" value="B-lactam Antibiotic, Isopenicillin N Synthase, Chain"/>
    <property type="match status" value="1"/>
</dbReference>
<dbReference type="Pfam" id="PF02902">
    <property type="entry name" value="Peptidase_C48"/>
    <property type="match status" value="1"/>
</dbReference>
<feature type="transmembrane region" description="Helical" evidence="19">
    <location>
        <begin position="573"/>
        <end position="593"/>
    </location>
</feature>
<evidence type="ECO:0000256" key="6">
    <source>
        <dbReference type="ARBA" id="ARBA00022448"/>
    </source>
</evidence>
<dbReference type="InParanoid" id="K4A4W9"/>
<evidence type="ECO:0000256" key="5">
    <source>
        <dbReference type="ARBA" id="ARBA00008056"/>
    </source>
</evidence>
<evidence type="ECO:0000256" key="8">
    <source>
        <dbReference type="ARBA" id="ARBA00022692"/>
    </source>
</evidence>
<evidence type="ECO:0000256" key="3">
    <source>
        <dbReference type="ARBA" id="ARBA00005234"/>
    </source>
</evidence>
<comment type="similarity">
    <text evidence="3">Belongs to the peptidase C48 family.</text>
</comment>
<dbReference type="ExpressionAtlas" id="K4A4W9">
    <property type="expression patterns" value="baseline"/>
</dbReference>
<dbReference type="Pfam" id="PF11744">
    <property type="entry name" value="ALMT"/>
    <property type="match status" value="1"/>
</dbReference>